<evidence type="ECO:0000313" key="2">
    <source>
        <dbReference type="EMBL" id="OEJ76324.1"/>
    </source>
</evidence>
<dbReference type="Pfam" id="PF24251">
    <property type="entry name" value="DUF7453"/>
    <property type="match status" value="1"/>
</dbReference>
<evidence type="ECO:0000256" key="1">
    <source>
        <dbReference type="SAM" id="MobiDB-lite"/>
    </source>
</evidence>
<sequence>MVGLGLTLLAPEPAQALSFTFTKIVDTVSNNYTSLIGRGLNNAGYVAYRATLEDSTQALFTSNGILTQTIVQTSETYLNLGSFSSPNDSGTVAFQSILPDDRVGIFRSDGTTETAIALIERQAEIFGSSFVSQPSINNQGTVAYVFSNTPFGGEVRTGDGDPVDEDSSGTGQRFTSFDSPIINDAGQVTYLFTSAFTPPILVSEIPNQPGYAIVGSGMPFSNLGPFSLNNQGTLAFTAYNNDLNQEGLFITNDGISFTRRSLDNISLQGGFALNDLDDLAFFGSSATQQGIYINRGDRTSAVVSVGDRIFDSSIVSLNFLSEGFNNLGQVAFFATLEDGTSGIFRADPYRSVPEPTSALGLLAVSVLGASTLLKRKSG</sequence>
<dbReference type="NCBIfam" id="TIGR05002">
    <property type="entry name" value="NxxGxxAF_repeat"/>
    <property type="match status" value="1"/>
</dbReference>
<gene>
    <name evidence="2" type="ORF">BH720_04765</name>
</gene>
<organism evidence="2">
    <name type="scientific">Desertifilum tharense IPPAS B-1220</name>
    <dbReference type="NCBI Taxonomy" id="1781255"/>
    <lineage>
        <taxon>Bacteria</taxon>
        <taxon>Bacillati</taxon>
        <taxon>Cyanobacteriota</taxon>
        <taxon>Cyanophyceae</taxon>
        <taxon>Desertifilales</taxon>
        <taxon>Desertifilaceae</taxon>
        <taxon>Desertifilum</taxon>
    </lineage>
</organism>
<comment type="caution">
    <text evidence="2">The sequence shown here is derived from an EMBL/GenBank/DDBJ whole genome shotgun (WGS) entry which is preliminary data.</text>
</comment>
<dbReference type="NCBIfam" id="TIGR02595">
    <property type="entry name" value="PEP_CTERM"/>
    <property type="match status" value="1"/>
</dbReference>
<reference evidence="2" key="1">
    <citation type="submission" date="2016-09" db="EMBL/GenBank/DDBJ databases">
        <title>Draft genome of thermotolerant cyanobacterium Desertifilum sp. strain IPPAS B-1220.</title>
        <authorList>
            <person name="Sinetova M.A."/>
            <person name="Bolakhan K."/>
            <person name="Zayadan B.K."/>
            <person name="Mironov K.S."/>
            <person name="Ustinova V."/>
            <person name="Kupriyanova E.V."/>
            <person name="Sidorov R.A."/>
            <person name="Skrypnik A.N."/>
            <person name="Gogoleva N.E."/>
            <person name="Gogolev Y.V."/>
            <person name="Los D.A."/>
        </authorList>
    </citation>
    <scope>NUCLEOTIDE SEQUENCE [LARGE SCALE GENOMIC DNA]</scope>
    <source>
        <strain evidence="2">IPPAS B-1220</strain>
    </source>
</reference>
<dbReference type="AlphaFoldDB" id="A0A1E5QNY8"/>
<name>A0A1E5QNY8_9CYAN</name>
<protein>
    <submittedName>
        <fullName evidence="2">Uncharacterized protein</fullName>
    </submittedName>
</protein>
<accession>A0A1E5QNY8</accession>
<dbReference type="InterPro" id="IPR013424">
    <property type="entry name" value="Ice-binding_C"/>
</dbReference>
<dbReference type="EMBL" id="MJGC01000039">
    <property type="protein sequence ID" value="OEJ76324.1"/>
    <property type="molecule type" value="Genomic_DNA"/>
</dbReference>
<proteinExistence type="predicted"/>
<dbReference type="InterPro" id="IPR055876">
    <property type="entry name" value="DUF7453"/>
</dbReference>
<feature type="region of interest" description="Disordered" evidence="1">
    <location>
        <begin position="154"/>
        <end position="176"/>
    </location>
</feature>